<evidence type="ECO:0000313" key="2">
    <source>
        <dbReference type="Proteomes" id="UP000614601"/>
    </source>
</evidence>
<dbReference type="EMBL" id="CAJFDH010000004">
    <property type="protein sequence ID" value="CAD5221850.1"/>
    <property type="molecule type" value="Genomic_DNA"/>
</dbReference>
<gene>
    <name evidence="1" type="ORF">BOKJ2_LOCUS9651</name>
</gene>
<protein>
    <submittedName>
        <fullName evidence="1">Uncharacterized protein</fullName>
    </submittedName>
</protein>
<name>A0A811L3T2_9BILA</name>
<dbReference type="AlphaFoldDB" id="A0A811L3T2"/>
<keyword evidence="2" id="KW-1185">Reference proteome</keyword>
<organism evidence="1 2">
    <name type="scientific">Bursaphelenchus okinawaensis</name>
    <dbReference type="NCBI Taxonomy" id="465554"/>
    <lineage>
        <taxon>Eukaryota</taxon>
        <taxon>Metazoa</taxon>
        <taxon>Ecdysozoa</taxon>
        <taxon>Nematoda</taxon>
        <taxon>Chromadorea</taxon>
        <taxon>Rhabditida</taxon>
        <taxon>Tylenchina</taxon>
        <taxon>Tylenchomorpha</taxon>
        <taxon>Aphelenchoidea</taxon>
        <taxon>Aphelenchoididae</taxon>
        <taxon>Bursaphelenchus</taxon>
    </lineage>
</organism>
<dbReference type="Proteomes" id="UP000614601">
    <property type="component" value="Unassembled WGS sequence"/>
</dbReference>
<sequence length="76" mass="8658">MDYSYIVVQCEERTRNVMAQLDGTVNKQSLRDAFHIGNDLSISLLRNGIALSSTEGSFRLGPNWKKAIFSLNYQKF</sequence>
<reference evidence="1" key="1">
    <citation type="submission" date="2020-09" db="EMBL/GenBank/DDBJ databases">
        <authorList>
            <person name="Kikuchi T."/>
        </authorList>
    </citation>
    <scope>NUCLEOTIDE SEQUENCE</scope>
    <source>
        <strain evidence="1">SH1</strain>
    </source>
</reference>
<accession>A0A811L3T2</accession>
<evidence type="ECO:0000313" key="1">
    <source>
        <dbReference type="EMBL" id="CAD5221850.1"/>
    </source>
</evidence>
<comment type="caution">
    <text evidence="1">The sequence shown here is derived from an EMBL/GenBank/DDBJ whole genome shotgun (WGS) entry which is preliminary data.</text>
</comment>
<dbReference type="Proteomes" id="UP000783686">
    <property type="component" value="Unassembled WGS sequence"/>
</dbReference>
<proteinExistence type="predicted"/>
<dbReference type="EMBL" id="CAJFCW020000004">
    <property type="protein sequence ID" value="CAG9115560.1"/>
    <property type="molecule type" value="Genomic_DNA"/>
</dbReference>